<accession>A0A0C2N3Q8</accession>
<dbReference type="OrthoDB" id="45365at2759"/>
<evidence type="ECO:0000256" key="1">
    <source>
        <dbReference type="ARBA" id="ARBA00022441"/>
    </source>
</evidence>
<gene>
    <name evidence="3" type="ORF">RF11_14038</name>
</gene>
<comment type="caution">
    <text evidence="3">The sequence shown here is derived from an EMBL/GenBank/DDBJ whole genome shotgun (WGS) entry which is preliminary data.</text>
</comment>
<name>A0A0C2N3Q8_THEKT</name>
<keyword evidence="2" id="KW-0677">Repeat</keyword>
<evidence type="ECO:0000256" key="2">
    <source>
        <dbReference type="ARBA" id="ARBA00022737"/>
    </source>
</evidence>
<dbReference type="PANTHER" id="PTHR46228:SF2">
    <property type="entry name" value="KELCH REPEAT PROTEIN (AFU_ORTHOLOGUE AFUA_4G14350)"/>
    <property type="match status" value="1"/>
</dbReference>
<reference evidence="3 4" key="1">
    <citation type="journal article" date="2014" name="Genome Biol. Evol.">
        <title>The genome of the myxosporean Thelohanellus kitauei shows adaptations to nutrient acquisition within its fish host.</title>
        <authorList>
            <person name="Yang Y."/>
            <person name="Xiong J."/>
            <person name="Zhou Z."/>
            <person name="Huo F."/>
            <person name="Miao W."/>
            <person name="Ran C."/>
            <person name="Liu Y."/>
            <person name="Zhang J."/>
            <person name="Feng J."/>
            <person name="Wang M."/>
            <person name="Wang M."/>
            <person name="Wang L."/>
            <person name="Yao B."/>
        </authorList>
    </citation>
    <scope>NUCLEOTIDE SEQUENCE [LARGE SCALE GENOMIC DNA]</scope>
    <source>
        <strain evidence="3">Wuqing</strain>
    </source>
</reference>
<dbReference type="Pfam" id="PF24681">
    <property type="entry name" value="Kelch_KLHDC2_KLHL20_DRC7"/>
    <property type="match status" value="1"/>
</dbReference>
<keyword evidence="4" id="KW-1185">Reference proteome</keyword>
<dbReference type="PANTHER" id="PTHR46228">
    <property type="entry name" value="KELCH DOMAIN-CONTAINING PROTEIN"/>
    <property type="match status" value="1"/>
</dbReference>
<dbReference type="AlphaFoldDB" id="A0A0C2N3Q8"/>
<dbReference type="Gene3D" id="2.120.10.80">
    <property type="entry name" value="Kelch-type beta propeller"/>
    <property type="match status" value="1"/>
</dbReference>
<dbReference type="InterPro" id="IPR015915">
    <property type="entry name" value="Kelch-typ_b-propeller"/>
</dbReference>
<organism evidence="3 4">
    <name type="scientific">Thelohanellus kitauei</name>
    <name type="common">Myxosporean</name>
    <dbReference type="NCBI Taxonomy" id="669202"/>
    <lineage>
        <taxon>Eukaryota</taxon>
        <taxon>Metazoa</taxon>
        <taxon>Cnidaria</taxon>
        <taxon>Myxozoa</taxon>
        <taxon>Myxosporea</taxon>
        <taxon>Bivalvulida</taxon>
        <taxon>Platysporina</taxon>
        <taxon>Myxobolidae</taxon>
        <taxon>Thelohanellus</taxon>
    </lineage>
</organism>
<keyword evidence="1" id="KW-0880">Kelch repeat</keyword>
<dbReference type="EMBL" id="JWZT01002844">
    <property type="protein sequence ID" value="KII68512.1"/>
    <property type="molecule type" value="Genomic_DNA"/>
</dbReference>
<sequence length="184" mass="21337">MSEGNEPTRPENRSHHCMTSIREHLFIYGGHEHHHGTECNELWSFNTKRGVWKRYQLPQEIDTPLSSSICSIGNLIYIFGGYRFDGDDYRQTNSLISFDITESTWEVLYPHTDDYDYNTPPPICGNLLCYHGGSLYILGGFYQCLTLDSIYKFSLKSAKWSMVPQNGVKPTFNRQIFGTIYKNR</sequence>
<protein>
    <submittedName>
        <fullName evidence="3">Nitrile-specifier protein 5</fullName>
    </submittedName>
</protein>
<evidence type="ECO:0000313" key="4">
    <source>
        <dbReference type="Proteomes" id="UP000031668"/>
    </source>
</evidence>
<proteinExistence type="predicted"/>
<evidence type="ECO:0000313" key="3">
    <source>
        <dbReference type="EMBL" id="KII68512.1"/>
    </source>
</evidence>
<dbReference type="SUPFAM" id="SSF117281">
    <property type="entry name" value="Kelch motif"/>
    <property type="match status" value="1"/>
</dbReference>
<dbReference type="Proteomes" id="UP000031668">
    <property type="component" value="Unassembled WGS sequence"/>
</dbReference>